<dbReference type="PANTHER" id="PTHR11136">
    <property type="entry name" value="FOLYLPOLYGLUTAMATE SYNTHASE-RELATED"/>
    <property type="match status" value="1"/>
</dbReference>
<dbReference type="PATRIC" id="fig|1619042.3.peg.605"/>
<evidence type="ECO:0000256" key="6">
    <source>
        <dbReference type="ARBA" id="ARBA00022840"/>
    </source>
</evidence>
<dbReference type="InterPro" id="IPR004101">
    <property type="entry name" value="Mur_ligase_C"/>
</dbReference>
<gene>
    <name evidence="13" type="ORF">UX39_C0025G0019</name>
</gene>
<evidence type="ECO:0000256" key="2">
    <source>
        <dbReference type="ARBA" id="ARBA00013025"/>
    </source>
</evidence>
<evidence type="ECO:0000313" key="13">
    <source>
        <dbReference type="EMBL" id="KKU25579.1"/>
    </source>
</evidence>
<dbReference type="InterPro" id="IPR036615">
    <property type="entry name" value="Mur_ligase_C_dom_sf"/>
</dbReference>
<evidence type="ECO:0000256" key="9">
    <source>
        <dbReference type="ARBA" id="ARBA00047493"/>
    </source>
</evidence>
<protein>
    <recommendedName>
        <fullName evidence="2">tetrahydrofolate synthase</fullName>
        <ecNumber evidence="2">6.3.2.17</ecNumber>
    </recommendedName>
    <alternativeName>
        <fullName evidence="8">Tetrahydrofolylpolyglutamate synthase</fullName>
    </alternativeName>
</protein>
<evidence type="ECO:0000256" key="1">
    <source>
        <dbReference type="ARBA" id="ARBA00008276"/>
    </source>
</evidence>
<comment type="similarity">
    <text evidence="1 10">Belongs to the folylpolyglutamate synthase family.</text>
</comment>
<dbReference type="PIRSF" id="PIRSF001563">
    <property type="entry name" value="Folylpolyglu_synth"/>
    <property type="match status" value="1"/>
</dbReference>
<dbReference type="GO" id="GO:0046872">
    <property type="term" value="F:metal ion binding"/>
    <property type="evidence" value="ECO:0007669"/>
    <property type="project" value="UniProtKB-KW"/>
</dbReference>
<keyword evidence="6 10" id="KW-0067">ATP-binding</keyword>
<evidence type="ECO:0000256" key="5">
    <source>
        <dbReference type="ARBA" id="ARBA00022741"/>
    </source>
</evidence>
<proteinExistence type="inferred from homology"/>
<dbReference type="AlphaFoldDB" id="A0A0G1NY08"/>
<evidence type="ECO:0000256" key="8">
    <source>
        <dbReference type="ARBA" id="ARBA00030592"/>
    </source>
</evidence>
<keyword evidence="4" id="KW-0479">Metal-binding</keyword>
<keyword evidence="3 10" id="KW-0436">Ligase</keyword>
<dbReference type="Gene3D" id="3.90.190.20">
    <property type="entry name" value="Mur ligase, C-terminal domain"/>
    <property type="match status" value="1"/>
</dbReference>
<accession>A0A0G1NY08</accession>
<dbReference type="Pfam" id="PF08245">
    <property type="entry name" value="Mur_ligase_M"/>
    <property type="match status" value="1"/>
</dbReference>
<dbReference type="SUPFAM" id="SSF53244">
    <property type="entry name" value="MurD-like peptide ligases, peptide-binding domain"/>
    <property type="match status" value="1"/>
</dbReference>
<dbReference type="GO" id="GO:0005524">
    <property type="term" value="F:ATP binding"/>
    <property type="evidence" value="ECO:0007669"/>
    <property type="project" value="UniProtKB-KW"/>
</dbReference>
<feature type="domain" description="Mur ligase central" evidence="12">
    <location>
        <begin position="62"/>
        <end position="210"/>
    </location>
</feature>
<dbReference type="Pfam" id="PF02875">
    <property type="entry name" value="Mur_ligase_C"/>
    <property type="match status" value="1"/>
</dbReference>
<comment type="catalytic activity">
    <reaction evidence="9">
        <text>(6S)-5,6,7,8-tetrahydrofolyl-(gamma-L-Glu)(n) + L-glutamate + ATP = (6S)-5,6,7,8-tetrahydrofolyl-(gamma-L-Glu)(n+1) + ADP + phosphate + H(+)</text>
        <dbReference type="Rhea" id="RHEA:10580"/>
        <dbReference type="Rhea" id="RHEA-COMP:14738"/>
        <dbReference type="Rhea" id="RHEA-COMP:14740"/>
        <dbReference type="ChEBI" id="CHEBI:15378"/>
        <dbReference type="ChEBI" id="CHEBI:29985"/>
        <dbReference type="ChEBI" id="CHEBI:30616"/>
        <dbReference type="ChEBI" id="CHEBI:43474"/>
        <dbReference type="ChEBI" id="CHEBI:141005"/>
        <dbReference type="ChEBI" id="CHEBI:456216"/>
        <dbReference type="EC" id="6.3.2.17"/>
    </reaction>
</comment>
<evidence type="ECO:0000256" key="3">
    <source>
        <dbReference type="ARBA" id="ARBA00022598"/>
    </source>
</evidence>
<dbReference type="Proteomes" id="UP000034175">
    <property type="component" value="Unassembled WGS sequence"/>
</dbReference>
<feature type="domain" description="Mur ligase C-terminal" evidence="11">
    <location>
        <begin position="280"/>
        <end position="403"/>
    </location>
</feature>
<name>A0A0G1NY08_9BACT</name>
<dbReference type="InterPro" id="IPR001645">
    <property type="entry name" value="Folylpolyglutamate_synth"/>
</dbReference>
<keyword evidence="5 10" id="KW-0547">Nucleotide-binding</keyword>
<evidence type="ECO:0000259" key="12">
    <source>
        <dbReference type="Pfam" id="PF08245"/>
    </source>
</evidence>
<dbReference type="GO" id="GO:0004326">
    <property type="term" value="F:tetrahydrofolylpolyglutamate synthase activity"/>
    <property type="evidence" value="ECO:0007669"/>
    <property type="project" value="UniProtKB-EC"/>
</dbReference>
<dbReference type="PANTHER" id="PTHR11136:SF0">
    <property type="entry name" value="DIHYDROFOLATE SYNTHETASE-RELATED"/>
    <property type="match status" value="1"/>
</dbReference>
<evidence type="ECO:0000256" key="4">
    <source>
        <dbReference type="ARBA" id="ARBA00022723"/>
    </source>
</evidence>
<dbReference type="GO" id="GO:0005737">
    <property type="term" value="C:cytoplasm"/>
    <property type="evidence" value="ECO:0007669"/>
    <property type="project" value="TreeGrafter"/>
</dbReference>
<keyword evidence="7" id="KW-0460">Magnesium</keyword>
<dbReference type="InterPro" id="IPR013221">
    <property type="entry name" value="Mur_ligase_cen"/>
</dbReference>
<dbReference type="NCBIfam" id="TIGR01499">
    <property type="entry name" value="folC"/>
    <property type="match status" value="1"/>
</dbReference>
<evidence type="ECO:0000256" key="10">
    <source>
        <dbReference type="PIRNR" id="PIRNR001563"/>
    </source>
</evidence>
<evidence type="ECO:0000256" key="7">
    <source>
        <dbReference type="ARBA" id="ARBA00022842"/>
    </source>
</evidence>
<evidence type="ECO:0000259" key="11">
    <source>
        <dbReference type="Pfam" id="PF02875"/>
    </source>
</evidence>
<sequence>MKNDFERYHKALAYIDSLSNLPLFAEYMSGVTQPHPEIYLKRMRYFLKLLGNPEKGFKFVHVTGTAGKGTVGTQIFNMLSASGKVSGLFTSPFVVSPIEKIQVGNLYIAPDEFADLVEKIKPAIDAAYISGRFGRPSHFEIYFAVALLYFKDKKCEWVVLEVGCGGCFDATNIIRAPEVSIITRIDYDHTEILGNTLKKIARDKAGIIKKGSRFFTTETRPALCRMFSDISKKQGAIYEKVFVPEGEDANICLASRVGEFLGISKNAIRNGIRKTLLPARFEIVGHKPLIILDGAHNGIKISRAISHLAKERFKKLFLIISIADNKNSYDILKRIIPLADEVLFTRFATRDRKPAPPARLLKESRRYLKSDTHSQIFLDASDALVEACRKTRNDDCIFVTGSFFLAGELRKIWFPEEKILKHRRSF</sequence>
<dbReference type="SUPFAM" id="SSF53623">
    <property type="entry name" value="MurD-like peptide ligases, catalytic domain"/>
    <property type="match status" value="1"/>
</dbReference>
<evidence type="ECO:0000313" key="14">
    <source>
        <dbReference type="Proteomes" id="UP000034175"/>
    </source>
</evidence>
<comment type="caution">
    <text evidence="13">The sequence shown here is derived from an EMBL/GenBank/DDBJ whole genome shotgun (WGS) entry which is preliminary data.</text>
</comment>
<dbReference type="EC" id="6.3.2.17" evidence="2"/>
<dbReference type="EMBL" id="LCMA01000025">
    <property type="protein sequence ID" value="KKU25579.1"/>
    <property type="molecule type" value="Genomic_DNA"/>
</dbReference>
<dbReference type="Gene3D" id="3.40.1190.10">
    <property type="entry name" value="Mur-like, catalytic domain"/>
    <property type="match status" value="1"/>
</dbReference>
<dbReference type="InterPro" id="IPR036565">
    <property type="entry name" value="Mur-like_cat_sf"/>
</dbReference>
<dbReference type="GO" id="GO:0008841">
    <property type="term" value="F:dihydrofolate synthase activity"/>
    <property type="evidence" value="ECO:0007669"/>
    <property type="project" value="TreeGrafter"/>
</dbReference>
<reference evidence="13 14" key="1">
    <citation type="journal article" date="2015" name="Nature">
        <title>rRNA introns, odd ribosomes, and small enigmatic genomes across a large radiation of phyla.</title>
        <authorList>
            <person name="Brown C.T."/>
            <person name="Hug L.A."/>
            <person name="Thomas B.C."/>
            <person name="Sharon I."/>
            <person name="Castelle C.J."/>
            <person name="Singh A."/>
            <person name="Wilkins M.J."/>
            <person name="Williams K.H."/>
            <person name="Banfield J.F."/>
        </authorList>
    </citation>
    <scope>NUCLEOTIDE SEQUENCE [LARGE SCALE GENOMIC DNA]</scope>
</reference>
<organism evidence="13 14">
    <name type="scientific">Candidatus Magasanikbacteria bacterium GW2011_GWA2_46_17</name>
    <dbReference type="NCBI Taxonomy" id="1619042"/>
    <lineage>
        <taxon>Bacteria</taxon>
        <taxon>Candidatus Magasanikiibacteriota</taxon>
    </lineage>
</organism>